<proteinExistence type="predicted"/>
<dbReference type="Proteomes" id="UP000029889">
    <property type="component" value="Segment"/>
</dbReference>
<dbReference type="KEGG" id="vg:22111135"/>
<gene>
    <name evidence="1" type="primary">95</name>
    <name evidence="1" type="ORF">PBI_121Q_95</name>
</gene>
<sequence>MKYSIEVHYTTGDTENCYDVLNTIDIQWSSKEEAVAALQCLKEHWVFYMKQDNCYTKEHETIVENAKQKEWFDPISPEYSFLVKVGDVTVPLRTPWNGYFETLHNARVVAVDNPEQIDFDSLDWKKL</sequence>
<dbReference type="RefSeq" id="YP_009101689.1">
    <property type="nucleotide sequence ID" value="NC_025447.1"/>
</dbReference>
<evidence type="ECO:0000313" key="2">
    <source>
        <dbReference type="Proteomes" id="UP000029889"/>
    </source>
</evidence>
<name>A0A097EX23_9CAUD</name>
<organism evidence="1 2">
    <name type="scientific">Escherichia phage 121Q</name>
    <dbReference type="NCBI Taxonomy" id="1555202"/>
    <lineage>
        <taxon>Viruses</taxon>
        <taxon>Duplodnaviria</taxon>
        <taxon>Heunggongvirae</taxon>
        <taxon>Uroviricota</taxon>
        <taxon>Caudoviricetes</taxon>
        <taxon>Asteriusvirus</taxon>
        <taxon>Asteriusvirus av121Q</taxon>
    </lineage>
</organism>
<protein>
    <submittedName>
        <fullName evidence="1">Uncharacterized protein</fullName>
    </submittedName>
</protein>
<reference evidence="1 2" key="1">
    <citation type="submission" date="2014-09" db="EMBL/GenBank/DDBJ databases">
        <authorList>
            <person name="Lapin J.S."/>
            <person name="Pope W.H."/>
            <person name="Hua J."/>
            <person name="Ford M.E."/>
            <person name="Conway J.F."/>
            <person name="Hatfull G.F."/>
            <person name="Hendrix R.W."/>
        </authorList>
    </citation>
    <scope>NUCLEOTIDE SEQUENCE [LARGE SCALE GENOMIC DNA]</scope>
</reference>
<evidence type="ECO:0000313" key="1">
    <source>
        <dbReference type="EMBL" id="AIT13992.1"/>
    </source>
</evidence>
<dbReference type="GeneID" id="22111135"/>
<dbReference type="OrthoDB" id="41337at10239"/>
<accession>A0A097EX23</accession>
<dbReference type="EMBL" id="KM507819">
    <property type="protein sequence ID" value="AIT13992.1"/>
    <property type="molecule type" value="Genomic_DNA"/>
</dbReference>
<keyword evidence="2" id="KW-1185">Reference proteome</keyword>